<proteinExistence type="predicted"/>
<protein>
    <submittedName>
        <fullName evidence="2">YebY family protein</fullName>
    </submittedName>
</protein>
<keyword evidence="1" id="KW-0732">Signal</keyword>
<dbReference type="RefSeq" id="WP_125259396.1">
    <property type="nucleotide sequence ID" value="NZ_CP114280.1"/>
</dbReference>
<dbReference type="Proteomes" id="UP001219630">
    <property type="component" value="Chromosome"/>
</dbReference>
<feature type="chain" id="PRO_5045229728" evidence="1">
    <location>
        <begin position="20"/>
        <end position="112"/>
    </location>
</feature>
<sequence>MNKIMPLCLGCLVSLSVQAASQVANLSKLEYGSRWAFNREEVQLICRPGQALYVINPSTLMQYPLNDIARAQVSSGKVSATPLDTILLDDPAHAGQKMSLQPFIERAQGLCE</sequence>
<keyword evidence="3" id="KW-1185">Reference proteome</keyword>
<organism evidence="2 3">
    <name type="scientific">Dickeya lacustris</name>
    <dbReference type="NCBI Taxonomy" id="2259638"/>
    <lineage>
        <taxon>Bacteria</taxon>
        <taxon>Pseudomonadati</taxon>
        <taxon>Pseudomonadota</taxon>
        <taxon>Gammaproteobacteria</taxon>
        <taxon>Enterobacterales</taxon>
        <taxon>Pectobacteriaceae</taxon>
        <taxon>Dickeya</taxon>
    </lineage>
</organism>
<dbReference type="EMBL" id="CP114280">
    <property type="protein sequence ID" value="WFN55958.1"/>
    <property type="molecule type" value="Genomic_DNA"/>
</dbReference>
<evidence type="ECO:0000313" key="3">
    <source>
        <dbReference type="Proteomes" id="UP001219630"/>
    </source>
</evidence>
<dbReference type="InterPro" id="IPR019648">
    <property type="entry name" value="YebY"/>
</dbReference>
<accession>A0ABY8G7L7</accession>
<gene>
    <name evidence="2" type="ORF">O1Q98_01095</name>
</gene>
<evidence type="ECO:0000313" key="2">
    <source>
        <dbReference type="EMBL" id="WFN55958.1"/>
    </source>
</evidence>
<name>A0ABY8G7L7_9GAMM</name>
<reference evidence="2 3" key="1">
    <citation type="submission" date="2022-12" db="EMBL/GenBank/DDBJ databases">
        <title>Complete genome sequencing of Dickeya lacustris type strain LMG30899.</title>
        <authorList>
            <person name="Dobhal S."/>
            <person name="Arizala D."/>
            <person name="Arif M."/>
        </authorList>
    </citation>
    <scope>NUCLEOTIDE SEQUENCE [LARGE SCALE GENOMIC DNA]</scope>
    <source>
        <strain evidence="2 3">LMG30899</strain>
    </source>
</reference>
<feature type="signal peptide" evidence="1">
    <location>
        <begin position="1"/>
        <end position="19"/>
    </location>
</feature>
<dbReference type="Pfam" id="PF10709">
    <property type="entry name" value="DUF2511"/>
    <property type="match status" value="1"/>
</dbReference>
<evidence type="ECO:0000256" key="1">
    <source>
        <dbReference type="SAM" id="SignalP"/>
    </source>
</evidence>